<dbReference type="EMBL" id="JAMWYS010000024">
    <property type="protein sequence ID" value="MCO4292423.1"/>
    <property type="molecule type" value="Genomic_DNA"/>
</dbReference>
<name>A0A9X2F8B7_9SPHI</name>
<feature type="transmembrane region" description="Helical" evidence="1">
    <location>
        <begin position="7"/>
        <end position="28"/>
    </location>
</feature>
<reference evidence="2" key="1">
    <citation type="submission" date="2022-06" db="EMBL/GenBank/DDBJ databases">
        <title>Solitalea sp. MAHUQ-68 isolated from rhizospheric soil.</title>
        <authorList>
            <person name="Huq M.A."/>
        </authorList>
    </citation>
    <scope>NUCLEOTIDE SEQUENCE</scope>
    <source>
        <strain evidence="2">MAHUQ-68</strain>
    </source>
</reference>
<accession>A0A9X2F8B7</accession>
<evidence type="ECO:0000313" key="3">
    <source>
        <dbReference type="Proteomes" id="UP001155182"/>
    </source>
</evidence>
<keyword evidence="3" id="KW-1185">Reference proteome</keyword>
<keyword evidence="1" id="KW-0472">Membrane</keyword>
<gene>
    <name evidence="2" type="ORF">NF867_06060</name>
</gene>
<feature type="transmembrane region" description="Helical" evidence="1">
    <location>
        <begin position="77"/>
        <end position="100"/>
    </location>
</feature>
<dbReference type="Proteomes" id="UP001155182">
    <property type="component" value="Unassembled WGS sequence"/>
</dbReference>
<sequence length="159" mass="18171">MKKIKHSFPIAITFIWLGFVCAISFMEAPIKFMAPHLTLEVGVEVGRLVFKALNRVEVVLCLISIGFTFLNSFHRTTVILLVVLSTIIGIQTFWLLPALHERVQMIIQGQIPPASHLHQVYILLDSLKVTGLILLGITQFGYFREKCLERFFIYKNPNE</sequence>
<dbReference type="AlphaFoldDB" id="A0A9X2F8B7"/>
<keyword evidence="1" id="KW-0812">Transmembrane</keyword>
<evidence type="ECO:0000313" key="2">
    <source>
        <dbReference type="EMBL" id="MCO4292423.1"/>
    </source>
</evidence>
<evidence type="ECO:0000256" key="1">
    <source>
        <dbReference type="SAM" id="Phobius"/>
    </source>
</evidence>
<proteinExistence type="predicted"/>
<feature type="transmembrane region" description="Helical" evidence="1">
    <location>
        <begin position="120"/>
        <end position="143"/>
    </location>
</feature>
<organism evidence="2 3">
    <name type="scientific">Solitalea agri</name>
    <dbReference type="NCBI Taxonomy" id="2953739"/>
    <lineage>
        <taxon>Bacteria</taxon>
        <taxon>Pseudomonadati</taxon>
        <taxon>Bacteroidota</taxon>
        <taxon>Sphingobacteriia</taxon>
        <taxon>Sphingobacteriales</taxon>
        <taxon>Sphingobacteriaceae</taxon>
        <taxon>Solitalea</taxon>
    </lineage>
</organism>
<dbReference type="RefSeq" id="WP_252586816.1">
    <property type="nucleotide sequence ID" value="NZ_JAMWYS010000024.1"/>
</dbReference>
<keyword evidence="1" id="KW-1133">Transmembrane helix</keyword>
<protein>
    <recommendedName>
        <fullName evidence="4">DUF4149 domain-containing protein</fullName>
    </recommendedName>
</protein>
<evidence type="ECO:0008006" key="4">
    <source>
        <dbReference type="Google" id="ProtNLM"/>
    </source>
</evidence>
<comment type="caution">
    <text evidence="2">The sequence shown here is derived from an EMBL/GenBank/DDBJ whole genome shotgun (WGS) entry which is preliminary data.</text>
</comment>
<feature type="transmembrane region" description="Helical" evidence="1">
    <location>
        <begin position="48"/>
        <end position="70"/>
    </location>
</feature>